<dbReference type="CDD" id="cd22191">
    <property type="entry name" value="DPBB_RlpA_EXP_N-like"/>
    <property type="match status" value="1"/>
</dbReference>
<comment type="caution">
    <text evidence="4">The sequence shown here is derived from an EMBL/GenBank/DDBJ whole genome shotgun (WGS) entry which is preliminary data.</text>
</comment>
<name>A0A9P8N4D8_9HYPO</name>
<protein>
    <submittedName>
        <fullName evidence="4">Lytic transglycosylase domain-containing protein</fullName>
    </submittedName>
</protein>
<keyword evidence="5" id="KW-1185">Reference proteome</keyword>
<dbReference type="AlphaFoldDB" id="A0A9P8N4D8"/>
<evidence type="ECO:0000313" key="4">
    <source>
        <dbReference type="EMBL" id="KAH0968198.1"/>
    </source>
</evidence>
<reference evidence="4" key="1">
    <citation type="submission" date="2021-09" db="EMBL/GenBank/DDBJ databases">
        <title>A high-quality genome of the endoparasitic fungus Hirsutella rhossiliensis with a comparison of Hirsutella genomes reveals transposable elements contributing to genome size variation.</title>
        <authorList>
            <person name="Lin R."/>
            <person name="Jiao Y."/>
            <person name="Sun X."/>
            <person name="Ling J."/>
            <person name="Xie B."/>
            <person name="Cheng X."/>
        </authorList>
    </citation>
    <scope>NUCLEOTIDE SEQUENCE</scope>
    <source>
        <strain evidence="4">HR02</strain>
    </source>
</reference>
<proteinExistence type="predicted"/>
<evidence type="ECO:0000313" key="5">
    <source>
        <dbReference type="Proteomes" id="UP000824596"/>
    </source>
</evidence>
<dbReference type="InterPro" id="IPR036908">
    <property type="entry name" value="RlpA-like_sf"/>
</dbReference>
<evidence type="ECO:0000259" key="3">
    <source>
        <dbReference type="Pfam" id="PF03330"/>
    </source>
</evidence>
<dbReference type="RefSeq" id="XP_044725711.1">
    <property type="nucleotide sequence ID" value="XM_044859311.1"/>
</dbReference>
<dbReference type="PANTHER" id="PTHR31836:SF28">
    <property type="entry name" value="SRCR DOMAIN-CONTAINING PROTEIN-RELATED"/>
    <property type="match status" value="1"/>
</dbReference>
<keyword evidence="1 2" id="KW-0732">Signal</keyword>
<dbReference type="Gene3D" id="2.40.40.10">
    <property type="entry name" value="RlpA-like domain"/>
    <property type="match status" value="1"/>
</dbReference>
<sequence>MVAITSTLLTLAMTLASAVAVPASTESTAKLTTRATGEITYFNPALGACGETNGDGDAVAALAASLFDAERPCNRNIRVSYEGRSMTVRVVDRCQACVGNDVDLSPSAFQQVIGDLGLGRVQASWEWA</sequence>
<dbReference type="OrthoDB" id="406505at2759"/>
<dbReference type="GeneID" id="68349969"/>
<feature type="domain" description="RlpA-like protein double-psi beta-barrel" evidence="3">
    <location>
        <begin position="36"/>
        <end position="111"/>
    </location>
</feature>
<accession>A0A9P8N4D8</accession>
<feature type="signal peptide" evidence="2">
    <location>
        <begin position="1"/>
        <end position="20"/>
    </location>
</feature>
<evidence type="ECO:0000256" key="2">
    <source>
        <dbReference type="SAM" id="SignalP"/>
    </source>
</evidence>
<dbReference type="SUPFAM" id="SSF50685">
    <property type="entry name" value="Barwin-like endoglucanases"/>
    <property type="match status" value="1"/>
</dbReference>
<gene>
    <name evidence="4" type="ORF">HRG_00840</name>
</gene>
<organism evidence="4 5">
    <name type="scientific">Hirsutella rhossiliensis</name>
    <dbReference type="NCBI Taxonomy" id="111463"/>
    <lineage>
        <taxon>Eukaryota</taxon>
        <taxon>Fungi</taxon>
        <taxon>Dikarya</taxon>
        <taxon>Ascomycota</taxon>
        <taxon>Pezizomycotina</taxon>
        <taxon>Sordariomycetes</taxon>
        <taxon>Hypocreomycetidae</taxon>
        <taxon>Hypocreales</taxon>
        <taxon>Ophiocordycipitaceae</taxon>
        <taxon>Hirsutella</taxon>
    </lineage>
</organism>
<dbReference type="Pfam" id="PF03330">
    <property type="entry name" value="DPBB_1"/>
    <property type="match status" value="1"/>
</dbReference>
<dbReference type="InterPro" id="IPR051477">
    <property type="entry name" value="Expansin_CellWall"/>
</dbReference>
<dbReference type="EMBL" id="JAIZPD010000001">
    <property type="protein sequence ID" value="KAH0968198.1"/>
    <property type="molecule type" value="Genomic_DNA"/>
</dbReference>
<dbReference type="Proteomes" id="UP000824596">
    <property type="component" value="Unassembled WGS sequence"/>
</dbReference>
<dbReference type="InterPro" id="IPR009009">
    <property type="entry name" value="RlpA-like_DPBB"/>
</dbReference>
<evidence type="ECO:0000256" key="1">
    <source>
        <dbReference type="ARBA" id="ARBA00022729"/>
    </source>
</evidence>
<dbReference type="PANTHER" id="PTHR31836">
    <property type="match status" value="1"/>
</dbReference>
<feature type="chain" id="PRO_5040208540" evidence="2">
    <location>
        <begin position="21"/>
        <end position="128"/>
    </location>
</feature>